<reference evidence="1 2" key="1">
    <citation type="submission" date="2024-01" db="EMBL/GenBank/DDBJ databases">
        <title>The complete chloroplast genome sequence of Lithospermum erythrorhizon: insights into the phylogenetic relationship among Boraginaceae species and the maternal lineages of purple gromwells.</title>
        <authorList>
            <person name="Okada T."/>
            <person name="Watanabe K."/>
        </authorList>
    </citation>
    <scope>NUCLEOTIDE SEQUENCE [LARGE SCALE GENOMIC DNA]</scope>
</reference>
<name>A0AAV3PS04_LITER</name>
<proteinExistence type="predicted"/>
<accession>A0AAV3PS04</accession>
<comment type="caution">
    <text evidence="1">The sequence shown here is derived from an EMBL/GenBank/DDBJ whole genome shotgun (WGS) entry which is preliminary data.</text>
</comment>
<sequence length="89" mass="9620">MSCLPSAGDHAPADCVCKGQLRTFNHKVFCSFLHMLKQAIRMSIAAVNARFPLSIIIEAAQVVPTTFVYAVAGIFTLGVHLGDYQTVPI</sequence>
<dbReference type="Proteomes" id="UP001454036">
    <property type="component" value="Unassembled WGS sequence"/>
</dbReference>
<gene>
    <name evidence="1" type="ORF">LIER_12472</name>
</gene>
<keyword evidence="2" id="KW-1185">Reference proteome</keyword>
<dbReference type="AlphaFoldDB" id="A0AAV3PS04"/>
<protein>
    <submittedName>
        <fullName evidence="1">Uncharacterized protein</fullName>
    </submittedName>
</protein>
<dbReference type="EMBL" id="BAABME010002412">
    <property type="protein sequence ID" value="GAA0154514.1"/>
    <property type="molecule type" value="Genomic_DNA"/>
</dbReference>
<evidence type="ECO:0000313" key="1">
    <source>
        <dbReference type="EMBL" id="GAA0154514.1"/>
    </source>
</evidence>
<organism evidence="1 2">
    <name type="scientific">Lithospermum erythrorhizon</name>
    <name type="common">Purple gromwell</name>
    <name type="synonym">Lithospermum officinale var. erythrorhizon</name>
    <dbReference type="NCBI Taxonomy" id="34254"/>
    <lineage>
        <taxon>Eukaryota</taxon>
        <taxon>Viridiplantae</taxon>
        <taxon>Streptophyta</taxon>
        <taxon>Embryophyta</taxon>
        <taxon>Tracheophyta</taxon>
        <taxon>Spermatophyta</taxon>
        <taxon>Magnoliopsida</taxon>
        <taxon>eudicotyledons</taxon>
        <taxon>Gunneridae</taxon>
        <taxon>Pentapetalae</taxon>
        <taxon>asterids</taxon>
        <taxon>lamiids</taxon>
        <taxon>Boraginales</taxon>
        <taxon>Boraginaceae</taxon>
        <taxon>Boraginoideae</taxon>
        <taxon>Lithospermeae</taxon>
        <taxon>Lithospermum</taxon>
    </lineage>
</organism>
<evidence type="ECO:0000313" key="2">
    <source>
        <dbReference type="Proteomes" id="UP001454036"/>
    </source>
</evidence>